<dbReference type="GO" id="GO:0022857">
    <property type="term" value="F:transmembrane transporter activity"/>
    <property type="evidence" value="ECO:0007669"/>
    <property type="project" value="InterPro"/>
</dbReference>
<evidence type="ECO:0000259" key="1">
    <source>
        <dbReference type="Pfam" id="PF04069"/>
    </source>
</evidence>
<protein>
    <recommendedName>
        <fullName evidence="1">ABC-type glycine betaine transport system substrate-binding domain-containing protein</fullName>
    </recommendedName>
</protein>
<gene>
    <name evidence="2" type="ORF">HCR03_11375</name>
</gene>
<evidence type="ECO:0000313" key="3">
    <source>
        <dbReference type="Proteomes" id="UP000515909"/>
    </source>
</evidence>
<dbReference type="Gene3D" id="3.40.190.10">
    <property type="entry name" value="Periplasmic binding protein-like II"/>
    <property type="match status" value="1"/>
</dbReference>
<proteinExistence type="predicted"/>
<evidence type="ECO:0000313" key="2">
    <source>
        <dbReference type="EMBL" id="QNK42609.1"/>
    </source>
</evidence>
<feature type="domain" description="ABC-type glycine betaine transport system substrate-binding" evidence="1">
    <location>
        <begin position="3"/>
        <end position="37"/>
    </location>
</feature>
<sequence length="42" mass="4756">MNKLGGQIDEHTLQELNKKVDQDGREIETVATDFLKEKGLIT</sequence>
<dbReference type="Pfam" id="PF04069">
    <property type="entry name" value="OpuAC"/>
    <property type="match status" value="1"/>
</dbReference>
<dbReference type="KEGG" id="cfem:HCR03_11375"/>
<dbReference type="AlphaFoldDB" id="A0A7G8TG68"/>
<dbReference type="EMBL" id="CP060286">
    <property type="protein sequence ID" value="QNK42609.1"/>
    <property type="molecule type" value="Genomic_DNA"/>
</dbReference>
<reference evidence="2 3" key="1">
    <citation type="submission" date="2020-08" db="EMBL/GenBank/DDBJ databases">
        <title>The isolate Caproiciproducens sp. 7D4C2 produces n-caproate at mildly acidic conditions from hexoses: genome and rBOX comparison with related strains and chain-elongating bacteria.</title>
        <authorList>
            <person name="Esquivel-Elizondo S."/>
            <person name="Bagci C."/>
            <person name="Temovska M."/>
            <person name="Jeon B.S."/>
            <person name="Bessarab I."/>
            <person name="Williams R.B.H."/>
            <person name="Huson D.H."/>
            <person name="Angenent L.T."/>
        </authorList>
    </citation>
    <scope>NUCLEOTIDE SEQUENCE [LARGE SCALE GENOMIC DNA]</scope>
    <source>
        <strain evidence="2 3">7D4C2</strain>
    </source>
</reference>
<organism evidence="2 3">
    <name type="scientific">Caproicibacter fermentans</name>
    <dbReference type="NCBI Taxonomy" id="2576756"/>
    <lineage>
        <taxon>Bacteria</taxon>
        <taxon>Bacillati</taxon>
        <taxon>Bacillota</taxon>
        <taxon>Clostridia</taxon>
        <taxon>Eubacteriales</taxon>
        <taxon>Acutalibacteraceae</taxon>
        <taxon>Caproicibacter</taxon>
    </lineage>
</organism>
<dbReference type="Proteomes" id="UP000515909">
    <property type="component" value="Chromosome"/>
</dbReference>
<dbReference type="SUPFAM" id="SSF53850">
    <property type="entry name" value="Periplasmic binding protein-like II"/>
    <property type="match status" value="1"/>
</dbReference>
<accession>A0A7G8TG68</accession>
<name>A0A7G8TG68_9FIRM</name>
<dbReference type="GO" id="GO:0043190">
    <property type="term" value="C:ATP-binding cassette (ABC) transporter complex"/>
    <property type="evidence" value="ECO:0007669"/>
    <property type="project" value="InterPro"/>
</dbReference>
<dbReference type="InterPro" id="IPR007210">
    <property type="entry name" value="ABC_Gly_betaine_transp_sub-bd"/>
</dbReference>